<keyword evidence="5" id="KW-1185">Reference proteome</keyword>
<dbReference type="Proteomes" id="UP000682811">
    <property type="component" value="Unassembled WGS sequence"/>
</dbReference>
<dbReference type="SUPFAM" id="SSF158791">
    <property type="entry name" value="MgtE N-terminal domain-like"/>
    <property type="match status" value="1"/>
</dbReference>
<evidence type="ECO:0000256" key="2">
    <source>
        <dbReference type="SAM" id="Phobius"/>
    </source>
</evidence>
<evidence type="ECO:0000313" key="4">
    <source>
        <dbReference type="EMBL" id="GIO50329.1"/>
    </source>
</evidence>
<comment type="caution">
    <text evidence="4">The sequence shown here is derived from an EMBL/GenBank/DDBJ whole genome shotgun (WGS) entry which is preliminary data.</text>
</comment>
<keyword evidence="2" id="KW-0812">Transmembrane</keyword>
<reference evidence="4 5" key="1">
    <citation type="submission" date="2021-03" db="EMBL/GenBank/DDBJ databases">
        <title>Antimicrobial resistance genes in bacteria isolated from Japanese honey, and their potential for conferring macrolide and lincosamide resistance in the American foulbrood pathogen Paenibacillus larvae.</title>
        <authorList>
            <person name="Okamoto M."/>
            <person name="Kumagai M."/>
            <person name="Kanamori H."/>
            <person name="Takamatsu D."/>
        </authorList>
    </citation>
    <scope>NUCLEOTIDE SEQUENCE [LARGE SCALE GENOMIC DNA]</scope>
    <source>
        <strain evidence="4 5">J34TS1</strain>
    </source>
</reference>
<keyword evidence="1" id="KW-0175">Coiled coil</keyword>
<dbReference type="EMBL" id="BORT01000031">
    <property type="protein sequence ID" value="GIO50329.1"/>
    <property type="molecule type" value="Genomic_DNA"/>
</dbReference>
<evidence type="ECO:0000256" key="1">
    <source>
        <dbReference type="SAM" id="Coils"/>
    </source>
</evidence>
<dbReference type="InterPro" id="IPR006668">
    <property type="entry name" value="Mg_transptr_MgtE_intracell_dom"/>
</dbReference>
<gene>
    <name evidence="4" type="ORF">J34TS1_50940</name>
</gene>
<dbReference type="Pfam" id="PF03448">
    <property type="entry name" value="MgtE_N"/>
    <property type="match status" value="1"/>
</dbReference>
<feature type="transmembrane region" description="Helical" evidence="2">
    <location>
        <begin position="21"/>
        <end position="42"/>
    </location>
</feature>
<dbReference type="Gene3D" id="1.20.5.340">
    <property type="match status" value="1"/>
</dbReference>
<dbReference type="InterPro" id="IPR011002">
    <property type="entry name" value="FliG_a-hlx"/>
</dbReference>
<keyword evidence="2" id="KW-1133">Transmembrane helix</keyword>
<organism evidence="4 5">
    <name type="scientific">Paenibacillus azoreducens</name>
    <dbReference type="NCBI Taxonomy" id="116718"/>
    <lineage>
        <taxon>Bacteria</taxon>
        <taxon>Bacillati</taxon>
        <taxon>Bacillota</taxon>
        <taxon>Bacilli</taxon>
        <taxon>Bacillales</taxon>
        <taxon>Paenibacillaceae</taxon>
        <taxon>Paenibacillus</taxon>
    </lineage>
</organism>
<proteinExistence type="predicted"/>
<name>A0A919YGI4_9BACL</name>
<accession>A0A919YGI4</accession>
<sequence>MIVADKDFEIDQESAGRFERFLFFMIPIIFTIVLIGVLLTLFNVNIRNDVLGFAQKIPIVKNWVPEPTKDPAKKKLDDTKDQVKSAEATIKELKNQLAAKDKDLEQAKQAKTEQDQKLKNMQEQIDSIQNSQTEAAGQGAGAQEADPYDKQIKDLAKMYANMSPSKAAPIMQNLTTEEMVQLLSAMKNDNRTAILAKMDPKIAADVTMKLKDAVSSSDLAVAALQSRVHKDAADGKSGTSSGLDKSQISQTFASMPADSAAALLLSTYKISPDKVLKILNDVTDSTRSGILDAMSKKDAKTAAVILNKLMNK</sequence>
<keyword evidence="2" id="KW-0472">Membrane</keyword>
<dbReference type="SUPFAM" id="SSF48029">
    <property type="entry name" value="FliG"/>
    <property type="match status" value="1"/>
</dbReference>
<feature type="domain" description="Magnesium transporter MgtE intracellular" evidence="3">
    <location>
        <begin position="156"/>
        <end position="206"/>
    </location>
</feature>
<evidence type="ECO:0000259" key="3">
    <source>
        <dbReference type="Pfam" id="PF03448"/>
    </source>
</evidence>
<dbReference type="AlphaFoldDB" id="A0A919YGI4"/>
<evidence type="ECO:0000313" key="5">
    <source>
        <dbReference type="Proteomes" id="UP000682811"/>
    </source>
</evidence>
<dbReference type="Gene3D" id="1.10.220.30">
    <property type="match status" value="1"/>
</dbReference>
<feature type="coiled-coil region" evidence="1">
    <location>
        <begin position="76"/>
        <end position="138"/>
    </location>
</feature>
<protein>
    <recommendedName>
        <fullName evidence="3">Magnesium transporter MgtE intracellular domain-containing protein</fullName>
    </recommendedName>
</protein>